<name>A0A0W8G0C5_9ZZZZ</name>
<gene>
    <name evidence="1" type="ORF">ASZ90_003553</name>
</gene>
<comment type="caution">
    <text evidence="1">The sequence shown here is derived from an EMBL/GenBank/DDBJ whole genome shotgun (WGS) entry which is preliminary data.</text>
</comment>
<reference evidence="1" key="1">
    <citation type="journal article" date="2015" name="Proc. Natl. Acad. Sci. U.S.A.">
        <title>Networks of energetic and metabolic interactions define dynamics in microbial communities.</title>
        <authorList>
            <person name="Embree M."/>
            <person name="Liu J.K."/>
            <person name="Al-Bassam M.M."/>
            <person name="Zengler K."/>
        </authorList>
    </citation>
    <scope>NUCLEOTIDE SEQUENCE</scope>
</reference>
<dbReference type="AlphaFoldDB" id="A0A0W8G0C5"/>
<sequence length="120" mass="13422">MSEYNPCITCGACCAHFRASFHWSECNDAYGQVPVELTEDLTPYRRVMKGTNSSSPRCIALEGEIGNCVSCSIYELRPTVCREFTFSYQDGIPNERCDNARMAHGLQPLKPFDDKGNRAA</sequence>
<organism evidence="1">
    <name type="scientific">hydrocarbon metagenome</name>
    <dbReference type="NCBI Taxonomy" id="938273"/>
    <lineage>
        <taxon>unclassified sequences</taxon>
        <taxon>metagenomes</taxon>
        <taxon>ecological metagenomes</taxon>
    </lineage>
</organism>
<dbReference type="InterPro" id="IPR005358">
    <property type="entry name" value="Puta_zinc/iron-chelating_dom"/>
</dbReference>
<proteinExistence type="predicted"/>
<evidence type="ECO:0000313" key="1">
    <source>
        <dbReference type="EMBL" id="KUG26602.1"/>
    </source>
</evidence>
<dbReference type="Pfam" id="PF03692">
    <property type="entry name" value="CxxCxxCC"/>
    <property type="match status" value="1"/>
</dbReference>
<dbReference type="EMBL" id="LNQE01000432">
    <property type="protein sequence ID" value="KUG26602.1"/>
    <property type="molecule type" value="Genomic_DNA"/>
</dbReference>
<accession>A0A0W8G0C5</accession>
<protein>
    <submittedName>
        <fullName evidence="1">Ferredoxin</fullName>
    </submittedName>
</protein>